<dbReference type="EMBL" id="JBBNAE010000002">
    <property type="protein sequence ID" value="KAK9146925.1"/>
    <property type="molecule type" value="Genomic_DNA"/>
</dbReference>
<comment type="catalytic activity">
    <reaction evidence="9">
        <text>(6R)-5,10-methenyltetrahydrofolate + H2O = (6R)-10-formyltetrahydrofolate + H(+)</text>
        <dbReference type="Rhea" id="RHEA:23700"/>
        <dbReference type="ChEBI" id="CHEBI:15377"/>
        <dbReference type="ChEBI" id="CHEBI:15378"/>
        <dbReference type="ChEBI" id="CHEBI:57455"/>
        <dbReference type="ChEBI" id="CHEBI:195366"/>
        <dbReference type="EC" id="3.5.4.9"/>
    </reaction>
</comment>
<evidence type="ECO:0000256" key="1">
    <source>
        <dbReference type="ARBA" id="ARBA00004777"/>
    </source>
</evidence>
<dbReference type="PROSITE" id="PS00767">
    <property type="entry name" value="THF_DHG_CYH_2"/>
    <property type="match status" value="1"/>
</dbReference>
<dbReference type="GO" id="GO:0006730">
    <property type="term" value="P:one-carbon metabolic process"/>
    <property type="evidence" value="ECO:0007669"/>
    <property type="project" value="UniProtKB-KW"/>
</dbReference>
<comment type="subunit">
    <text evidence="2">Homodimer.</text>
</comment>
<evidence type="ECO:0000256" key="8">
    <source>
        <dbReference type="ARBA" id="ARBA00023268"/>
    </source>
</evidence>
<dbReference type="Pfam" id="PF02882">
    <property type="entry name" value="THF_DHG_CYH_C"/>
    <property type="match status" value="1"/>
</dbReference>
<comment type="caution">
    <text evidence="15">The sequence shown here is derived from an EMBL/GenBank/DDBJ whole genome shotgun (WGS) entry which is preliminary data.</text>
</comment>
<reference evidence="15 16" key="1">
    <citation type="submission" date="2024-01" db="EMBL/GenBank/DDBJ databases">
        <title>Genome assemblies of Stephania.</title>
        <authorList>
            <person name="Yang L."/>
        </authorList>
    </citation>
    <scope>NUCLEOTIDE SEQUENCE [LARGE SCALE GENOMIC DNA]</scope>
    <source>
        <strain evidence="15">QJT</strain>
        <tissue evidence="15">Leaf</tissue>
    </source>
</reference>
<dbReference type="Proteomes" id="UP001417504">
    <property type="component" value="Unassembled WGS sequence"/>
</dbReference>
<keyword evidence="8" id="KW-0511">Multifunctional enzyme</keyword>
<feature type="domain" description="Tetrahydrofolate dehydrogenase/cyclohydrolase NAD(P)-binding" evidence="14">
    <location>
        <begin position="152"/>
        <end position="300"/>
    </location>
</feature>
<keyword evidence="4" id="KW-0378">Hydrolase</keyword>
<keyword evidence="16" id="KW-1185">Reference proteome</keyword>
<dbReference type="GO" id="GO:0004477">
    <property type="term" value="F:methenyltetrahydrofolate cyclohydrolase activity"/>
    <property type="evidence" value="ECO:0007669"/>
    <property type="project" value="UniProtKB-EC"/>
</dbReference>
<evidence type="ECO:0000256" key="6">
    <source>
        <dbReference type="ARBA" id="ARBA00023002"/>
    </source>
</evidence>
<evidence type="ECO:0008006" key="17">
    <source>
        <dbReference type="Google" id="ProtNLM"/>
    </source>
</evidence>
<dbReference type="SUPFAM" id="SSF51735">
    <property type="entry name" value="NAD(P)-binding Rossmann-fold domains"/>
    <property type="match status" value="1"/>
</dbReference>
<dbReference type="Gene3D" id="3.40.50.10860">
    <property type="entry name" value="Leucine Dehydrogenase, chain A, domain 1"/>
    <property type="match status" value="1"/>
</dbReference>
<dbReference type="InterPro" id="IPR052965">
    <property type="entry name" value="Pigment-catalase-like"/>
</dbReference>
<comment type="catalytic activity">
    <reaction evidence="10">
        <text>(6R)-5,10-methylene-5,6,7,8-tetrahydrofolate + NADP(+) = (6R)-5,10-methenyltetrahydrofolate + NADPH</text>
        <dbReference type="Rhea" id="RHEA:22812"/>
        <dbReference type="ChEBI" id="CHEBI:15636"/>
        <dbReference type="ChEBI" id="CHEBI:57455"/>
        <dbReference type="ChEBI" id="CHEBI:57783"/>
        <dbReference type="ChEBI" id="CHEBI:58349"/>
        <dbReference type="EC" id="1.5.1.5"/>
    </reaction>
</comment>
<feature type="domain" description="Tetrahydrofolate dehydrogenase/cyclohydrolase catalytic" evidence="13">
    <location>
        <begin position="16"/>
        <end position="131"/>
    </location>
</feature>
<dbReference type="Pfam" id="PF13668">
    <property type="entry name" value="Ferritin_2"/>
    <property type="match status" value="1"/>
</dbReference>
<keyword evidence="6" id="KW-0560">Oxidoreductase</keyword>
<name>A0AAP0K971_9MAGN</name>
<dbReference type="InterPro" id="IPR020630">
    <property type="entry name" value="THF_DH/CycHdrlase_cat_dom"/>
</dbReference>
<evidence type="ECO:0000259" key="14">
    <source>
        <dbReference type="Pfam" id="PF02882"/>
    </source>
</evidence>
<evidence type="ECO:0000313" key="16">
    <source>
        <dbReference type="Proteomes" id="UP001417504"/>
    </source>
</evidence>
<comment type="function">
    <text evidence="11">Catalyzes the oxidation of 5,10-methylenetetrahydrofolate to 5,10-methenyltetrahydrofolate and then the hydrolysis of 5,10-methenyltetrahydrofolate to 10-formyltetrahydrofolate.</text>
</comment>
<protein>
    <recommendedName>
        <fullName evidence="17">Methenyltetrahydrofolate cyclohydrolase</fullName>
    </recommendedName>
</protein>
<dbReference type="Pfam" id="PF00763">
    <property type="entry name" value="THF_DHG_CYH"/>
    <property type="match status" value="1"/>
</dbReference>
<dbReference type="CDD" id="cd01080">
    <property type="entry name" value="NAD_bind_m-THF_DH_Cyclohyd"/>
    <property type="match status" value="1"/>
</dbReference>
<evidence type="ECO:0000256" key="9">
    <source>
        <dbReference type="ARBA" id="ARBA00036357"/>
    </source>
</evidence>
<dbReference type="SUPFAM" id="SSF53223">
    <property type="entry name" value="Aminoacid dehydrogenase-like, N-terminal domain"/>
    <property type="match status" value="1"/>
</dbReference>
<evidence type="ECO:0000256" key="11">
    <source>
        <dbReference type="ARBA" id="ARBA00058319"/>
    </source>
</evidence>
<evidence type="ECO:0000256" key="7">
    <source>
        <dbReference type="ARBA" id="ARBA00023238"/>
    </source>
</evidence>
<dbReference type="PANTHER" id="PTHR31694:SF26">
    <property type="entry name" value="OS05G0151100 PROTEIN"/>
    <property type="match status" value="1"/>
</dbReference>
<proteinExistence type="inferred from homology"/>
<comment type="pathway">
    <text evidence="1">One-carbon metabolism; tetrahydrofolate interconversion.</text>
</comment>
<evidence type="ECO:0000256" key="12">
    <source>
        <dbReference type="ARBA" id="ARBA00061364"/>
    </source>
</evidence>
<dbReference type="InterPro" id="IPR000672">
    <property type="entry name" value="THF_DH/CycHdrlase"/>
</dbReference>
<organism evidence="15 16">
    <name type="scientific">Stephania japonica</name>
    <dbReference type="NCBI Taxonomy" id="461633"/>
    <lineage>
        <taxon>Eukaryota</taxon>
        <taxon>Viridiplantae</taxon>
        <taxon>Streptophyta</taxon>
        <taxon>Embryophyta</taxon>
        <taxon>Tracheophyta</taxon>
        <taxon>Spermatophyta</taxon>
        <taxon>Magnoliopsida</taxon>
        <taxon>Ranunculales</taxon>
        <taxon>Menispermaceae</taxon>
        <taxon>Menispermoideae</taxon>
        <taxon>Cissampelideae</taxon>
        <taxon>Stephania</taxon>
    </lineage>
</organism>
<keyword evidence="3" id="KW-0554">One-carbon metabolism</keyword>
<dbReference type="FunFam" id="3.40.50.720:FF:000006">
    <property type="entry name" value="Bifunctional protein FolD"/>
    <property type="match status" value="1"/>
</dbReference>
<dbReference type="InterPro" id="IPR020867">
    <property type="entry name" value="THF_DH/CycHdrlase_CS"/>
</dbReference>
<sequence>MASQQQHQQQNPCVIIDGKAIAQTIRSEIAEEVKQLSEKFGKVPGLAVVIVGCRKDSQSYVNMKRKACAEVGIKSFDVDLPESVSEADLIHQVHGLNAHPDVHGILVQLPLPSHINEEKVLSEISIEKDVDGFHPLNIGKLSMKGREPLFEPCTPKGCLELLARSGVTVKGKRAVVVGRSNIVGLPVSMLLLKADATVTIVHSRSTNIESIIREADIIIAAAGQAYMIKGDWIKPGAAVIDVGTNAVDDPSRKSGYRLVGDVDFKEACKLAGFVTPVPGGVGPMTVAMLLKNTLDGAKRKIVQGHCFSTILVVTANTECASRVIRCACRLFNTSVRGASDGARGAECLHCVPNFSLNIMALNLSLCVFTLTLMVLCNLMISYAVPNPYTCGPTPPPYAIPVDPNDVDPLQFALNLEHLEADYFLHGSTGEGLEKFAPELVMGGPPPIGAMKANLDDVTRNIITEFGFEEVGHLRVIKSTVGGFPRPLLDLSPHNFAKIFDAAFGHPLNPPFNPYTSSVKYMLASYVIPYMGILGYVGANPSLNGYKSKRLLAGLLGVEAGQDAVIRTYLYERAEEIVHPYNYTVAEFTVRISELRNKLAMCGIKDEGIVVPPELGAENRTSTNVLSADFNSLSYARTPAEILRVVYSTGSEHIPGGFFPKGGNGKIAKSFLHETK</sequence>
<evidence type="ECO:0000256" key="4">
    <source>
        <dbReference type="ARBA" id="ARBA00022801"/>
    </source>
</evidence>
<dbReference type="PANTHER" id="PTHR31694">
    <property type="entry name" value="DESICCATION-LIKE PROTEIN"/>
    <property type="match status" value="1"/>
</dbReference>
<dbReference type="GO" id="GO:0009853">
    <property type="term" value="P:photorespiration"/>
    <property type="evidence" value="ECO:0007669"/>
    <property type="project" value="UniProtKB-KW"/>
</dbReference>
<dbReference type="InterPro" id="IPR020631">
    <property type="entry name" value="THF_DH/CycHdrlase_NAD-bd_dom"/>
</dbReference>
<evidence type="ECO:0000313" key="15">
    <source>
        <dbReference type="EMBL" id="KAK9146925.1"/>
    </source>
</evidence>
<dbReference type="Gene3D" id="3.40.50.720">
    <property type="entry name" value="NAD(P)-binding Rossmann-like Domain"/>
    <property type="match status" value="1"/>
</dbReference>
<dbReference type="FunFam" id="3.40.50.10860:FF:000001">
    <property type="entry name" value="Bifunctional protein FolD"/>
    <property type="match status" value="1"/>
</dbReference>
<gene>
    <name evidence="15" type="ORF">Sjap_006828</name>
</gene>
<dbReference type="HAMAP" id="MF_01576">
    <property type="entry name" value="THF_DHG_CYH"/>
    <property type="match status" value="1"/>
</dbReference>
<dbReference type="GO" id="GO:0004488">
    <property type="term" value="F:methylenetetrahydrofolate dehydrogenase (NADP+) activity"/>
    <property type="evidence" value="ECO:0007669"/>
    <property type="project" value="UniProtKB-EC"/>
</dbReference>
<dbReference type="PRINTS" id="PR00085">
    <property type="entry name" value="THFDHDRGNASE"/>
</dbReference>
<evidence type="ECO:0000256" key="3">
    <source>
        <dbReference type="ARBA" id="ARBA00022563"/>
    </source>
</evidence>
<dbReference type="GO" id="GO:0005737">
    <property type="term" value="C:cytoplasm"/>
    <property type="evidence" value="ECO:0007669"/>
    <property type="project" value="UniProtKB-ARBA"/>
</dbReference>
<evidence type="ECO:0000256" key="10">
    <source>
        <dbReference type="ARBA" id="ARBA00052194"/>
    </source>
</evidence>
<accession>A0AAP0K971</accession>
<dbReference type="AlphaFoldDB" id="A0AAP0K971"/>
<evidence type="ECO:0000256" key="2">
    <source>
        <dbReference type="ARBA" id="ARBA00011738"/>
    </source>
</evidence>
<evidence type="ECO:0000259" key="13">
    <source>
        <dbReference type="Pfam" id="PF00763"/>
    </source>
</evidence>
<evidence type="ECO:0000256" key="5">
    <source>
        <dbReference type="ARBA" id="ARBA00022857"/>
    </source>
</evidence>
<dbReference type="InterPro" id="IPR036291">
    <property type="entry name" value="NAD(P)-bd_dom_sf"/>
</dbReference>
<keyword evidence="5" id="KW-0521">NADP</keyword>
<keyword evidence="7" id="KW-0601">Photorespiration</keyword>
<comment type="similarity">
    <text evidence="12">Belongs to the tetrahydrofolate dehydrogenase/cyclohydrolase family.</text>
</comment>
<dbReference type="InterPro" id="IPR046346">
    <property type="entry name" value="Aminoacid_DH-like_N_sf"/>
</dbReference>